<feature type="region of interest" description="Disordered" evidence="1">
    <location>
        <begin position="599"/>
        <end position="762"/>
    </location>
</feature>
<dbReference type="InterPro" id="IPR051702">
    <property type="entry name" value="SH3_domain_YSC84-like"/>
</dbReference>
<dbReference type="PANTHER" id="PTHR15629">
    <property type="entry name" value="SH3YL1 PROTEIN"/>
    <property type="match status" value="1"/>
</dbReference>
<feature type="region of interest" description="Disordered" evidence="1">
    <location>
        <begin position="507"/>
        <end position="567"/>
    </location>
</feature>
<dbReference type="CDD" id="cd11524">
    <property type="entry name" value="SYLF"/>
    <property type="match status" value="1"/>
</dbReference>
<evidence type="ECO:0000259" key="2">
    <source>
        <dbReference type="Pfam" id="PF04366"/>
    </source>
</evidence>
<dbReference type="EMBL" id="KN714678">
    <property type="protein sequence ID" value="KUI55151.1"/>
    <property type="molecule type" value="Genomic_DNA"/>
</dbReference>
<protein>
    <submittedName>
        <fullName evidence="3">SH3 domain-containing YSC84-like protein 1</fullName>
    </submittedName>
</protein>
<evidence type="ECO:0000313" key="3">
    <source>
        <dbReference type="EMBL" id="KUI55151.1"/>
    </source>
</evidence>
<feature type="region of interest" description="Disordered" evidence="1">
    <location>
        <begin position="1"/>
        <end position="20"/>
    </location>
</feature>
<feature type="domain" description="Ysc84 actin-binding" evidence="2">
    <location>
        <begin position="151"/>
        <end position="277"/>
    </location>
</feature>
<accession>A0A194UU56</accession>
<reference evidence="4" key="1">
    <citation type="submission" date="2014-12" db="EMBL/GenBank/DDBJ databases">
        <title>Genome Sequence of Valsa Canker Pathogens Uncovers a Specific Adaption of Colonization on Woody Bark.</title>
        <authorList>
            <person name="Yin Z."/>
            <person name="Liu H."/>
            <person name="Gao X."/>
            <person name="Li Z."/>
            <person name="Song N."/>
            <person name="Ke X."/>
            <person name="Dai Q."/>
            <person name="Wu Y."/>
            <person name="Sun Y."/>
            <person name="Xu J.-R."/>
            <person name="Kang Z.K."/>
            <person name="Wang L."/>
            <person name="Huang L."/>
        </authorList>
    </citation>
    <scope>NUCLEOTIDE SEQUENCE [LARGE SCALE GENOMIC DNA]</scope>
    <source>
        <strain evidence="4">SXYL134</strain>
    </source>
</reference>
<evidence type="ECO:0000313" key="4">
    <source>
        <dbReference type="Proteomes" id="UP000078576"/>
    </source>
</evidence>
<organism evidence="3 4">
    <name type="scientific">Cytospora mali</name>
    <name type="common">Apple Valsa canker fungus</name>
    <name type="synonym">Valsa mali</name>
    <dbReference type="NCBI Taxonomy" id="578113"/>
    <lineage>
        <taxon>Eukaryota</taxon>
        <taxon>Fungi</taxon>
        <taxon>Dikarya</taxon>
        <taxon>Ascomycota</taxon>
        <taxon>Pezizomycotina</taxon>
        <taxon>Sordariomycetes</taxon>
        <taxon>Sordariomycetidae</taxon>
        <taxon>Diaporthales</taxon>
        <taxon>Cytosporaceae</taxon>
        <taxon>Cytospora</taxon>
    </lineage>
</organism>
<dbReference type="Proteomes" id="UP000078576">
    <property type="component" value="Unassembled WGS sequence"/>
</dbReference>
<feature type="compositionally biased region" description="Basic and acidic residues" evidence="1">
    <location>
        <begin position="724"/>
        <end position="734"/>
    </location>
</feature>
<proteinExistence type="predicted"/>
<feature type="compositionally biased region" description="Polar residues" evidence="1">
    <location>
        <begin position="708"/>
        <end position="721"/>
    </location>
</feature>
<feature type="compositionally biased region" description="Polar residues" evidence="1">
    <location>
        <begin position="622"/>
        <end position="632"/>
    </location>
</feature>
<dbReference type="GO" id="GO:0035091">
    <property type="term" value="F:phosphatidylinositol binding"/>
    <property type="evidence" value="ECO:0007669"/>
    <property type="project" value="TreeGrafter"/>
</dbReference>
<dbReference type="PANTHER" id="PTHR15629:SF8">
    <property type="entry name" value="DUF500 DOMAIN PROTEIN (AFU_ORTHOLOGUE AFUA_5G07310)"/>
    <property type="match status" value="1"/>
</dbReference>
<feature type="region of interest" description="Disordered" evidence="1">
    <location>
        <begin position="469"/>
        <end position="490"/>
    </location>
</feature>
<dbReference type="OrthoDB" id="443981at2759"/>
<dbReference type="STRING" id="694573.A0A194UU56"/>
<name>A0A194UU56_CYTMA</name>
<dbReference type="InterPro" id="IPR007461">
    <property type="entry name" value="Ysc84_actin-binding"/>
</dbReference>
<evidence type="ECO:0000256" key="1">
    <source>
        <dbReference type="SAM" id="MobiDB-lite"/>
    </source>
</evidence>
<sequence length="762" mass="82669">MQRFSAFWSTRDRPKSLSASNAGTNAGLINAASNNTTNINALTRRYGPEDYWPSNLDRESEKAARILQALCTDGYVAPQLQDDGTISKRSSTTSLTPKKKIPPRIVQNAVGLAIFSCMRSGLWKSGSGGSGILIARKSDGRWSPPSAFLLHTAALGFVIGVDVYDCVLVINSMSDLEMFTRPMTTLGADVQLAVGPVIADGRLENELRGKDPGRTVLTYVRARGEHRAVNIDGSSVAERGSENERFYGRSVSVLDILAGEVHREDVPEIKLLYEVLKCAEGRVDFDAALLEKLALQPAPGDAMIDISSSTLSLLSPAKPAFGVPDVEDPDPFGVKALEMAGLEIREAGTRHRPPSSQFEYNPSPTSPFFGQPNHRQSTDTYITQSNRGSYMSNRTTFSRMTDAFTQTTVDTRGTTPTSDEGVERASMFEKLPVVREPEEIEYSQETVVEDAGGEAVDLIVMVDKDAASVSAAEETRSPISHQKRSQEEAITQTTGTVLTNAQEDALQEASDLPGDDRGEDADDEDEDSDADIDPAIEEDHEDEIEDEDEDEEEEPVVFEVARASQPPRAAILSSQVAQIIHAKGALVNIPKRVVPAIPARSPARTSRCSKSEFGEIPMKSPLRNSFQSTMTSKSEDGVGYQSLDGVADASSEVTTNVTPASPLKQDAETPEQASEEQSSSDHRRDSASIHTADIENRLSMDPEDFPKTPSTLHTSGQTSSGDEQEPRTPIRQPEDEVSPAEDEKKVSADEEVRSFAVGVEAN</sequence>
<feature type="compositionally biased region" description="Acidic residues" evidence="1">
    <location>
        <begin position="517"/>
        <end position="556"/>
    </location>
</feature>
<dbReference type="Pfam" id="PF04366">
    <property type="entry name" value="Ysc84"/>
    <property type="match status" value="1"/>
</dbReference>
<gene>
    <name evidence="3" type="ORF">VP1G_02457</name>
</gene>
<feature type="compositionally biased region" description="Basic and acidic residues" evidence="1">
    <location>
        <begin position="741"/>
        <end position="753"/>
    </location>
</feature>
<dbReference type="AlphaFoldDB" id="A0A194UU56"/>
<feature type="compositionally biased region" description="Basic and acidic residues" evidence="1">
    <location>
        <begin position="679"/>
        <end position="706"/>
    </location>
</feature>
<keyword evidence="4" id="KW-1185">Reference proteome</keyword>